<evidence type="ECO:0000259" key="1">
    <source>
        <dbReference type="Pfam" id="PF19969"/>
    </source>
</evidence>
<dbReference type="Pfam" id="PF20028">
    <property type="entry name" value="VMAP-C"/>
    <property type="match status" value="1"/>
</dbReference>
<feature type="domain" description="vWA-MoxR associated protein middle region 8" evidence="1">
    <location>
        <begin position="198"/>
        <end position="290"/>
    </location>
</feature>
<evidence type="ECO:0000313" key="3">
    <source>
        <dbReference type="EMBL" id="GLY83320.1"/>
    </source>
</evidence>
<dbReference type="InterPro" id="IPR009003">
    <property type="entry name" value="Peptidase_S1_PA"/>
</dbReference>
<dbReference type="SUPFAM" id="SSF50494">
    <property type="entry name" value="Trypsin-like serine proteases"/>
    <property type="match status" value="1"/>
</dbReference>
<keyword evidence="4" id="KW-1185">Reference proteome</keyword>
<dbReference type="Gene3D" id="2.40.10.120">
    <property type="match status" value="1"/>
</dbReference>
<dbReference type="InterPro" id="IPR045450">
    <property type="entry name" value="VMAP_C"/>
</dbReference>
<dbReference type="GO" id="GO:0006508">
    <property type="term" value="P:proteolysis"/>
    <property type="evidence" value="ECO:0007669"/>
    <property type="project" value="UniProtKB-KW"/>
</dbReference>
<evidence type="ECO:0000259" key="2">
    <source>
        <dbReference type="Pfam" id="PF20028"/>
    </source>
</evidence>
<gene>
    <name evidence="3" type="ORF">Airi02_012500</name>
</gene>
<feature type="domain" description="vWA-MoxR associated protein C-terminal" evidence="2">
    <location>
        <begin position="330"/>
        <end position="544"/>
    </location>
</feature>
<dbReference type="Proteomes" id="UP001165074">
    <property type="component" value="Unassembled WGS sequence"/>
</dbReference>
<name>A0A9W6S0S2_9ACTN</name>
<dbReference type="AlphaFoldDB" id="A0A9W6S0S2"/>
<accession>A0A9W6S0S2</accession>
<comment type="caution">
    <text evidence="3">The sequence shown here is derived from an EMBL/GenBank/DDBJ whole genome shotgun (WGS) entry which is preliminary data.</text>
</comment>
<keyword evidence="3" id="KW-0645">Protease</keyword>
<dbReference type="Pfam" id="PF19969">
    <property type="entry name" value="VMAP-M8"/>
    <property type="match status" value="1"/>
</dbReference>
<evidence type="ECO:0000313" key="4">
    <source>
        <dbReference type="Proteomes" id="UP001165074"/>
    </source>
</evidence>
<dbReference type="RefSeq" id="WP_285567572.1">
    <property type="nucleotide sequence ID" value="NZ_BSTK01000002.1"/>
</dbReference>
<dbReference type="Pfam" id="PF13365">
    <property type="entry name" value="Trypsin_2"/>
    <property type="match status" value="1"/>
</dbReference>
<dbReference type="GO" id="GO:0008233">
    <property type="term" value="F:peptidase activity"/>
    <property type="evidence" value="ECO:0007669"/>
    <property type="project" value="UniProtKB-KW"/>
</dbReference>
<dbReference type="EMBL" id="BSTK01000002">
    <property type="protein sequence ID" value="GLY83320.1"/>
    <property type="molecule type" value="Genomic_DNA"/>
</dbReference>
<protein>
    <submittedName>
        <fullName evidence="3">Serine protease</fullName>
    </submittedName>
</protein>
<reference evidence="3" key="1">
    <citation type="submission" date="2023-03" db="EMBL/GenBank/DDBJ databases">
        <title>Actinoallomurus iriomotensis NBRC 103684.</title>
        <authorList>
            <person name="Ichikawa N."/>
            <person name="Sato H."/>
            <person name="Tonouchi N."/>
        </authorList>
    </citation>
    <scope>NUCLEOTIDE SEQUENCE</scope>
    <source>
        <strain evidence="3">NBRC 103684</strain>
    </source>
</reference>
<dbReference type="InterPro" id="IPR045453">
    <property type="entry name" value="VMAP-M8"/>
</dbReference>
<organism evidence="3 4">
    <name type="scientific">Actinoallomurus iriomotensis</name>
    <dbReference type="NCBI Taxonomy" id="478107"/>
    <lineage>
        <taxon>Bacteria</taxon>
        <taxon>Bacillati</taxon>
        <taxon>Actinomycetota</taxon>
        <taxon>Actinomycetes</taxon>
        <taxon>Streptosporangiales</taxon>
        <taxon>Thermomonosporaceae</taxon>
        <taxon>Actinoallomurus</taxon>
    </lineage>
</organism>
<sequence length="557" mass="62292">MEQKRGAGTAFMTDLSWRVRVAAAGAVASGILVDDRQVLTCAHVVRGCSRAEVFVAGQRVGARVDPYPGWNEEGDLGDVAVLRLDRRVKTQPARFAGLDALRDGGPGLGALGFPTGYEGSGQVIALKTRPGLALYQDWMRVEVENPELGGIEPGFSGAAVYEMDTMRVVGMISDQDHHGATGRMLPLSSLRRYWPELDDHIRYEWLTPKGRYELRKLLSAIRRPPRLDVFARAFPADQPQEFHSLWDAIRYIGEEHIEDAAIAHFLRLLLPLLRPLDQHRLVTWFTKWLPDEEPPPGTRVSAASVLVRVDRLRNETTLSVEALVNNESRLQQETSVREETEDAIRAAVEKLLPEVCLPVLPLNPLIEFALPESLFGLPVETWQLDPNDGTPLSTLPVVIRDVDRLSPNSFRAGFARRRWDTLRAKNAVLPVLWHCEGIGEEEYRPYISPDDVCVVAHARQPSLGQLRTALGLGMPVMLWTRGPCPPAGHEQCIRNLKGLTRQLRGLPPDALPQRVKTLRDNAARPLRKARPRYGKELTLFWDDPARSPDPPMGMEFA</sequence>
<keyword evidence="3" id="KW-0378">Hydrolase</keyword>
<proteinExistence type="predicted"/>